<dbReference type="Pfam" id="PF02136">
    <property type="entry name" value="NTF2"/>
    <property type="match status" value="1"/>
</dbReference>
<reference evidence="4 5" key="1">
    <citation type="submission" date="2020-08" db="EMBL/GenBank/DDBJ databases">
        <title>Plant Genome Project.</title>
        <authorList>
            <person name="Zhang R.-G."/>
        </authorList>
    </citation>
    <scope>NUCLEOTIDE SEQUENCE [LARGE SCALE GENOMIC DNA]</scope>
    <source>
        <tissue evidence="4">Rhizome</tissue>
    </source>
</reference>
<feature type="domain" description="NTF2" evidence="3">
    <location>
        <begin position="116"/>
        <end position="231"/>
    </location>
</feature>
<evidence type="ECO:0000256" key="1">
    <source>
        <dbReference type="ARBA" id="ARBA00022884"/>
    </source>
</evidence>
<evidence type="ECO:0000256" key="2">
    <source>
        <dbReference type="SAM" id="MobiDB-lite"/>
    </source>
</evidence>
<dbReference type="EMBL" id="JACMSC010000018">
    <property type="protein sequence ID" value="KAG6477444.1"/>
    <property type="molecule type" value="Genomic_DNA"/>
</dbReference>
<dbReference type="Proteomes" id="UP000734854">
    <property type="component" value="Unassembled WGS sequence"/>
</dbReference>
<gene>
    <name evidence="4" type="ORF">ZIOFF_066699</name>
</gene>
<dbReference type="Gene3D" id="3.10.450.50">
    <property type="match status" value="1"/>
</dbReference>
<dbReference type="GO" id="GO:1990904">
    <property type="term" value="C:ribonucleoprotein complex"/>
    <property type="evidence" value="ECO:0007669"/>
    <property type="project" value="TreeGrafter"/>
</dbReference>
<keyword evidence="1" id="KW-0694">RNA-binding</keyword>
<organism evidence="4 5">
    <name type="scientific">Zingiber officinale</name>
    <name type="common">Ginger</name>
    <name type="synonym">Amomum zingiber</name>
    <dbReference type="NCBI Taxonomy" id="94328"/>
    <lineage>
        <taxon>Eukaryota</taxon>
        <taxon>Viridiplantae</taxon>
        <taxon>Streptophyta</taxon>
        <taxon>Embryophyta</taxon>
        <taxon>Tracheophyta</taxon>
        <taxon>Spermatophyta</taxon>
        <taxon>Magnoliopsida</taxon>
        <taxon>Liliopsida</taxon>
        <taxon>Zingiberales</taxon>
        <taxon>Zingiberaceae</taxon>
        <taxon>Zingiber</taxon>
    </lineage>
</organism>
<comment type="caution">
    <text evidence="4">The sequence shown here is derived from an EMBL/GenBank/DDBJ whole genome shotgun (WGS) entry which is preliminary data.</text>
</comment>
<dbReference type="GO" id="GO:0003729">
    <property type="term" value="F:mRNA binding"/>
    <property type="evidence" value="ECO:0007669"/>
    <property type="project" value="TreeGrafter"/>
</dbReference>
<evidence type="ECO:0000313" key="5">
    <source>
        <dbReference type="Proteomes" id="UP000734854"/>
    </source>
</evidence>
<sequence>MQAPSHGNNQLQSPKIQSNESRIASVDVADSDKGTPYAVPDSQFPSFSSEIGSDDIILNQAAYTIISEDSVVGNAQKSESFWKRVVAYFNTNRAKEAKKRTAEKAKSHWASLKKIVGSTFVDQYYHILQHSPDLLHRFYQESSKLAQPDDHDAMILVTPNESINQKVLLSIGHVRAEMNTVDSQESLSGGVTVFVAGYLIGEDNVKRTFIQSFFLAPQDIGFFVLNDIFRFVEEVEHQQLSQDLANGNAELHPAEEAFSLKQEEHALDQTKVPTITPVMVAEPSPVAAQGNMTKKSYASIVGTI</sequence>
<keyword evidence="5" id="KW-1185">Reference proteome</keyword>
<dbReference type="PROSITE" id="PS50177">
    <property type="entry name" value="NTF2_DOMAIN"/>
    <property type="match status" value="1"/>
</dbReference>
<dbReference type="SUPFAM" id="SSF54427">
    <property type="entry name" value="NTF2-like"/>
    <property type="match status" value="1"/>
</dbReference>
<name>A0A8J5EYL7_ZINOF</name>
<dbReference type="FunFam" id="3.10.450.50:FF:000003">
    <property type="entry name" value="Nuclear transport factor 2 family protein"/>
    <property type="match status" value="1"/>
</dbReference>
<proteinExistence type="predicted"/>
<dbReference type="InterPro" id="IPR039539">
    <property type="entry name" value="Ras_GTPase_bind_prot"/>
</dbReference>
<dbReference type="GO" id="GO:0005829">
    <property type="term" value="C:cytosol"/>
    <property type="evidence" value="ECO:0007669"/>
    <property type="project" value="TreeGrafter"/>
</dbReference>
<feature type="region of interest" description="Disordered" evidence="2">
    <location>
        <begin position="1"/>
        <end position="41"/>
    </location>
</feature>
<dbReference type="InterPro" id="IPR018222">
    <property type="entry name" value="Nuclear_transport_factor_2_euk"/>
</dbReference>
<dbReference type="AlphaFoldDB" id="A0A8J5EYL7"/>
<dbReference type="PANTHER" id="PTHR10693:SF20">
    <property type="entry name" value="AT27578P"/>
    <property type="match status" value="1"/>
</dbReference>
<protein>
    <recommendedName>
        <fullName evidence="3">NTF2 domain-containing protein</fullName>
    </recommendedName>
</protein>
<evidence type="ECO:0000313" key="4">
    <source>
        <dbReference type="EMBL" id="KAG6477444.1"/>
    </source>
</evidence>
<dbReference type="InterPro" id="IPR002075">
    <property type="entry name" value="NTF2_dom"/>
</dbReference>
<dbReference type="PANTHER" id="PTHR10693">
    <property type="entry name" value="RAS GTPASE-ACTIVATING PROTEIN-BINDING PROTEIN"/>
    <property type="match status" value="1"/>
</dbReference>
<dbReference type="CDD" id="cd00780">
    <property type="entry name" value="NTF2"/>
    <property type="match status" value="1"/>
</dbReference>
<dbReference type="InterPro" id="IPR032710">
    <property type="entry name" value="NTF2-like_dom_sf"/>
</dbReference>
<accession>A0A8J5EYL7</accession>
<evidence type="ECO:0000259" key="3">
    <source>
        <dbReference type="PROSITE" id="PS50177"/>
    </source>
</evidence>
<feature type="compositionally biased region" description="Polar residues" evidence="2">
    <location>
        <begin position="1"/>
        <end position="22"/>
    </location>
</feature>